<sequence length="309" mass="35766">MRISQSWIWQSLCKLRQLARPFVVCDIGSGITASFWHENWTSLGSLLLLTGEQGPRTSGLPIDAVVKEAIVNNNWWIHSFRSRNPVISLLKNCLPDPQAIVTSEVDDCFLWRIGDAPPTASFSSSLTWNHLYDRLPEVTWHRSIWFKGRIPKHAFLSWLIVLNRLSTKDRMRSWGISVTPTCVLCGLADETRQHLFSECDYSREICDYFFSSAHLSPPPVFMDTIHWIRAPTRDSNINLILKLAYQASLYVIWKERNSRLHTHSSRPAASLIQEIQCLLRAKMDILTREQRNLPSTVTFLSSWRRLFDR</sequence>
<organism evidence="2 3">
    <name type="scientific">Raphanus sativus</name>
    <name type="common">Radish</name>
    <name type="synonym">Raphanus raphanistrum var. sativus</name>
    <dbReference type="NCBI Taxonomy" id="3726"/>
    <lineage>
        <taxon>Eukaryota</taxon>
        <taxon>Viridiplantae</taxon>
        <taxon>Streptophyta</taxon>
        <taxon>Embryophyta</taxon>
        <taxon>Tracheophyta</taxon>
        <taxon>Spermatophyta</taxon>
        <taxon>Magnoliopsida</taxon>
        <taxon>eudicotyledons</taxon>
        <taxon>Gunneridae</taxon>
        <taxon>Pentapetalae</taxon>
        <taxon>rosids</taxon>
        <taxon>malvids</taxon>
        <taxon>Brassicales</taxon>
        <taxon>Brassicaceae</taxon>
        <taxon>Brassiceae</taxon>
        <taxon>Raphanus</taxon>
    </lineage>
</organism>
<name>A0A9W3DRF7_RAPSA</name>
<dbReference type="KEGG" id="rsz:130512467"/>
<accession>A0A9W3DRF7</accession>
<protein>
    <submittedName>
        <fullName evidence="3">Uncharacterized protein LOC130512467</fullName>
    </submittedName>
</protein>
<dbReference type="InterPro" id="IPR026960">
    <property type="entry name" value="RVT-Znf"/>
</dbReference>
<reference evidence="3" key="2">
    <citation type="submission" date="2025-08" db="UniProtKB">
        <authorList>
            <consortium name="RefSeq"/>
        </authorList>
    </citation>
    <scope>IDENTIFICATION</scope>
    <source>
        <tissue evidence="3">Leaf</tissue>
    </source>
</reference>
<dbReference type="PANTHER" id="PTHR33116:SF84">
    <property type="entry name" value="RNA-DIRECTED DNA POLYMERASE"/>
    <property type="match status" value="1"/>
</dbReference>
<dbReference type="PANTHER" id="PTHR33116">
    <property type="entry name" value="REVERSE TRANSCRIPTASE ZINC-BINDING DOMAIN-CONTAINING PROTEIN-RELATED-RELATED"/>
    <property type="match status" value="1"/>
</dbReference>
<dbReference type="Pfam" id="PF13966">
    <property type="entry name" value="zf-RVT"/>
    <property type="match status" value="1"/>
</dbReference>
<dbReference type="AlphaFoldDB" id="A0A9W3DRF7"/>
<gene>
    <name evidence="3" type="primary">LOC130512467</name>
</gene>
<evidence type="ECO:0000313" key="3">
    <source>
        <dbReference type="RefSeq" id="XP_056866491.1"/>
    </source>
</evidence>
<evidence type="ECO:0000313" key="2">
    <source>
        <dbReference type="Proteomes" id="UP000504610"/>
    </source>
</evidence>
<dbReference type="Proteomes" id="UP000504610">
    <property type="component" value="Chromosome 5"/>
</dbReference>
<proteinExistence type="predicted"/>
<feature type="domain" description="Reverse transcriptase zinc-binding" evidence="1">
    <location>
        <begin position="122"/>
        <end position="204"/>
    </location>
</feature>
<reference evidence="2" key="1">
    <citation type="journal article" date="2019" name="Database">
        <title>The radish genome database (RadishGD): an integrated information resource for radish genomics.</title>
        <authorList>
            <person name="Yu H.J."/>
            <person name="Baek S."/>
            <person name="Lee Y.J."/>
            <person name="Cho A."/>
            <person name="Mun J.H."/>
        </authorList>
    </citation>
    <scope>NUCLEOTIDE SEQUENCE [LARGE SCALE GENOMIC DNA]</scope>
    <source>
        <strain evidence="2">cv. WK10039</strain>
    </source>
</reference>
<keyword evidence="2" id="KW-1185">Reference proteome</keyword>
<dbReference type="OrthoDB" id="1744683at2759"/>
<evidence type="ECO:0000259" key="1">
    <source>
        <dbReference type="Pfam" id="PF13966"/>
    </source>
</evidence>
<dbReference type="RefSeq" id="XP_056866491.1">
    <property type="nucleotide sequence ID" value="XM_057010511.1"/>
</dbReference>
<dbReference type="GeneID" id="130512467"/>